<evidence type="ECO:0000259" key="3">
    <source>
        <dbReference type="Pfam" id="PF00205"/>
    </source>
</evidence>
<dbReference type="GO" id="GO:0009097">
    <property type="term" value="P:isoleucine biosynthetic process"/>
    <property type="evidence" value="ECO:0007669"/>
    <property type="project" value="TreeGrafter"/>
</dbReference>
<reference evidence="5 6" key="1">
    <citation type="submission" date="2017-02" db="EMBL/GenBank/DDBJ databases">
        <title>Whole genome sequencing of Rhodanobacter lindaniclasticus DSM 17932.</title>
        <authorList>
            <person name="Kumar S."/>
            <person name="Patil P."/>
            <person name="Patil P.B."/>
        </authorList>
    </citation>
    <scope>NUCLEOTIDE SEQUENCE [LARGE SCALE GENOMIC DNA]</scope>
    <source>
        <strain evidence="5 6">DSM 17932</strain>
    </source>
</reference>
<feature type="domain" description="Thiamine pyrophosphate enzyme TPP-binding" evidence="4">
    <location>
        <begin position="154"/>
        <end position="305"/>
    </location>
</feature>
<dbReference type="Pfam" id="PF02775">
    <property type="entry name" value="TPP_enzyme_C"/>
    <property type="match status" value="1"/>
</dbReference>
<keyword evidence="6" id="KW-1185">Reference proteome</keyword>
<dbReference type="GO" id="GO:0000287">
    <property type="term" value="F:magnesium ion binding"/>
    <property type="evidence" value="ECO:0007669"/>
    <property type="project" value="InterPro"/>
</dbReference>
<keyword evidence="2" id="KW-0786">Thiamine pyrophosphate</keyword>
<dbReference type="Gene3D" id="3.40.50.1220">
    <property type="entry name" value="TPP-binding domain"/>
    <property type="match status" value="1"/>
</dbReference>
<dbReference type="Gene3D" id="3.40.50.970">
    <property type="match status" value="1"/>
</dbReference>
<dbReference type="GO" id="GO:0005948">
    <property type="term" value="C:acetolactate synthase complex"/>
    <property type="evidence" value="ECO:0007669"/>
    <property type="project" value="TreeGrafter"/>
</dbReference>
<name>A0A4V3USU4_9GAMM</name>
<dbReference type="InterPro" id="IPR029061">
    <property type="entry name" value="THDP-binding"/>
</dbReference>
<dbReference type="GO" id="GO:0009099">
    <property type="term" value="P:L-valine biosynthetic process"/>
    <property type="evidence" value="ECO:0007669"/>
    <property type="project" value="TreeGrafter"/>
</dbReference>
<gene>
    <name evidence="5" type="ORF">B1991_07060</name>
</gene>
<organism evidence="5 6">
    <name type="scientific">Rhodanobacter lindaniclasticus</name>
    <dbReference type="NCBI Taxonomy" id="75310"/>
    <lineage>
        <taxon>Bacteria</taxon>
        <taxon>Pseudomonadati</taxon>
        <taxon>Pseudomonadota</taxon>
        <taxon>Gammaproteobacteria</taxon>
        <taxon>Lysobacterales</taxon>
        <taxon>Rhodanobacteraceae</taxon>
        <taxon>Rhodanobacter</taxon>
    </lineage>
</organism>
<proteinExistence type="inferred from homology"/>
<evidence type="ECO:0000256" key="2">
    <source>
        <dbReference type="ARBA" id="ARBA00023052"/>
    </source>
</evidence>
<dbReference type="SUPFAM" id="SSF52467">
    <property type="entry name" value="DHS-like NAD/FAD-binding domain"/>
    <property type="match status" value="1"/>
</dbReference>
<dbReference type="GO" id="GO:0016787">
    <property type="term" value="F:hydrolase activity"/>
    <property type="evidence" value="ECO:0007669"/>
    <property type="project" value="UniProtKB-KW"/>
</dbReference>
<dbReference type="Pfam" id="PF00205">
    <property type="entry name" value="TPP_enzyme_M"/>
    <property type="match status" value="1"/>
</dbReference>
<dbReference type="InterPro" id="IPR000399">
    <property type="entry name" value="TPP-bd_CS"/>
</dbReference>
<keyword evidence="5" id="KW-0378">Hydrolase</keyword>
<evidence type="ECO:0000259" key="4">
    <source>
        <dbReference type="Pfam" id="PF02775"/>
    </source>
</evidence>
<dbReference type="PROSITE" id="PS00187">
    <property type="entry name" value="TPP_ENZYMES"/>
    <property type="match status" value="1"/>
</dbReference>
<dbReference type="InterPro" id="IPR029035">
    <property type="entry name" value="DHS-like_NAD/FAD-binding_dom"/>
</dbReference>
<dbReference type="SUPFAM" id="SSF52518">
    <property type="entry name" value="Thiamin diphosphate-binding fold (THDP-binding)"/>
    <property type="match status" value="1"/>
</dbReference>
<sequence length="352" mass="37236">PGQRPLAGLRLGHGEAGGFGQRLQRVFRLAVEHAAARADLVVGIGTRLADFTTGSRSLFEQAQKFQINVQPFDAHKHDALAVVGDARTVLQALSAALAGWRAPAIAADEMKAWNAAVDAVTAAPAKQNLPSDAQVIGAVQRSVGEDAIVVCAAGGLPGELHKLWRTSRSDGYHVEYGYSCMGYEIAGGIGVKMAAPDRDVVVMVGDGSYLMLNSELASSVMLGRKLIVVLLDNRGYGCINRLQHATGGAGFNNLLVDAAHAVLPSIDFAAHAASLGALSEHVGTIAELESAMGRARAAERSYVVVIDTDPLKATEAGGWWWDVAVPEVSERPEVEAARRAYEQGIRQKKDLS</sequence>
<dbReference type="InterPro" id="IPR012000">
    <property type="entry name" value="Thiamin_PyroP_enz_cen_dom"/>
</dbReference>
<evidence type="ECO:0000313" key="5">
    <source>
        <dbReference type="EMBL" id="THD08081.1"/>
    </source>
</evidence>
<dbReference type="EMBL" id="MWIO01000019">
    <property type="protein sequence ID" value="THD08081.1"/>
    <property type="molecule type" value="Genomic_DNA"/>
</dbReference>
<dbReference type="AlphaFoldDB" id="A0A4V3USU4"/>
<dbReference type="GO" id="GO:0050660">
    <property type="term" value="F:flavin adenine dinucleotide binding"/>
    <property type="evidence" value="ECO:0007669"/>
    <property type="project" value="TreeGrafter"/>
</dbReference>
<dbReference type="GO" id="GO:0003984">
    <property type="term" value="F:acetolactate synthase activity"/>
    <property type="evidence" value="ECO:0007669"/>
    <property type="project" value="TreeGrafter"/>
</dbReference>
<dbReference type="InterPro" id="IPR045229">
    <property type="entry name" value="TPP_enz"/>
</dbReference>
<dbReference type="CDD" id="cd02003">
    <property type="entry name" value="TPP_IolD"/>
    <property type="match status" value="1"/>
</dbReference>
<evidence type="ECO:0000313" key="6">
    <source>
        <dbReference type="Proteomes" id="UP000306317"/>
    </source>
</evidence>
<feature type="non-terminal residue" evidence="5">
    <location>
        <position position="1"/>
    </location>
</feature>
<protein>
    <submittedName>
        <fullName evidence="5">3D-(3,5/4)-trihydroxycyclohexane-1,2-dione acylhydrolase (Decyclizing)</fullName>
    </submittedName>
</protein>
<dbReference type="RefSeq" id="WP_246031084.1">
    <property type="nucleotide sequence ID" value="NZ_MWIO01000019.1"/>
</dbReference>
<dbReference type="PANTHER" id="PTHR18968:SF9">
    <property type="entry name" value="3D-(3,5_4)-TRIHYDROXYCYCLOHEXANE-1,2-DIONE HYDROLASE"/>
    <property type="match status" value="1"/>
</dbReference>
<accession>A0A4V3USU4</accession>
<dbReference type="InterPro" id="IPR011766">
    <property type="entry name" value="TPP_enzyme_TPP-bd"/>
</dbReference>
<dbReference type="GO" id="GO:0030976">
    <property type="term" value="F:thiamine pyrophosphate binding"/>
    <property type="evidence" value="ECO:0007669"/>
    <property type="project" value="InterPro"/>
</dbReference>
<dbReference type="Proteomes" id="UP000306317">
    <property type="component" value="Unassembled WGS sequence"/>
</dbReference>
<evidence type="ECO:0000256" key="1">
    <source>
        <dbReference type="ARBA" id="ARBA00007812"/>
    </source>
</evidence>
<feature type="domain" description="Thiamine pyrophosphate enzyme central" evidence="3">
    <location>
        <begin position="29"/>
        <end position="93"/>
    </location>
</feature>
<dbReference type="PANTHER" id="PTHR18968">
    <property type="entry name" value="THIAMINE PYROPHOSPHATE ENZYMES"/>
    <property type="match status" value="1"/>
</dbReference>
<comment type="similarity">
    <text evidence="1">Belongs to the TPP enzyme family.</text>
</comment>
<comment type="caution">
    <text evidence="5">The sequence shown here is derived from an EMBL/GenBank/DDBJ whole genome shotgun (WGS) entry which is preliminary data.</text>
</comment>